<dbReference type="OrthoDB" id="9783459at2"/>
<proteinExistence type="predicted"/>
<dbReference type="NCBIfam" id="NF033547">
    <property type="entry name" value="transpos_IS1595"/>
    <property type="match status" value="1"/>
</dbReference>
<dbReference type="SMART" id="SM01126">
    <property type="entry name" value="DDE_Tnp_IS1595"/>
    <property type="match status" value="1"/>
</dbReference>
<dbReference type="EMBL" id="JPRJ01000006">
    <property type="protein sequence ID" value="KFF29416.1"/>
    <property type="molecule type" value="Genomic_DNA"/>
</dbReference>
<feature type="domain" description="ISXO2-like transposase" evidence="1">
    <location>
        <begin position="128"/>
        <end position="267"/>
    </location>
</feature>
<evidence type="ECO:0000313" key="3">
    <source>
        <dbReference type="Proteomes" id="UP000028709"/>
    </source>
</evidence>
<evidence type="ECO:0000313" key="2">
    <source>
        <dbReference type="EMBL" id="KFF29416.1"/>
    </source>
</evidence>
<evidence type="ECO:0000259" key="1">
    <source>
        <dbReference type="SMART" id="SM01126"/>
    </source>
</evidence>
<dbReference type="InterPro" id="IPR024442">
    <property type="entry name" value="Transposase_Zn_ribbon"/>
</dbReference>
<dbReference type="AlphaFoldDB" id="A0A086BKF2"/>
<dbReference type="Proteomes" id="UP000028709">
    <property type="component" value="Unassembled WGS sequence"/>
</dbReference>
<gene>
    <name evidence="2" type="ORF">IQ37_05180</name>
</gene>
<dbReference type="Pfam" id="PF12760">
    <property type="entry name" value="Zn_ribbon_IS1595"/>
    <property type="match status" value="1"/>
</dbReference>
<dbReference type="Pfam" id="PF12762">
    <property type="entry name" value="DDE_Tnp_IS1595"/>
    <property type="match status" value="1"/>
</dbReference>
<name>A0A086BKF2_9FLAO</name>
<accession>A0A086BKF2</accession>
<protein>
    <submittedName>
        <fullName evidence="2">Transposase</fullName>
    </submittedName>
</protein>
<dbReference type="InterPro" id="IPR024445">
    <property type="entry name" value="Tnp_ISXO2-like"/>
</dbReference>
<keyword evidence="3" id="KW-1185">Reference proteome</keyword>
<sequence>MEIFKGQNLINFGKVFPDDDSCLGYLFDLKWKDGFVCTKCGNTSGCEKSGHKYHCYSCNHVESATAGTLFHRVRFGLHKAFHIVFEMVNSSKGISSIQVGLRYGIRQPTAWTFMHKVRKAMESSKKYPMSDLVHVDEFVVGGMEEGKKGRSYNTQKTKAVVAVELSEKHQVKRVYIKAIDDYSAKSLTPIFEQHISESAKVVTDKWKGYLPLSKKYNIEQISSDQGKYFKQLHLIIHQIKSWIRTIPTHVSKKHVESYFNEFSYRINRSQNRNTIFHNIIQRMLNAKPLNYDKLIRKLSV</sequence>
<reference evidence="2 3" key="1">
    <citation type="submission" date="2014-07" db="EMBL/GenBank/DDBJ databases">
        <title>Genome of Chryseobacterium piperi CTM.</title>
        <authorList>
            <person name="Pipes S.E."/>
            <person name="Stropko S.J."/>
            <person name="Newman J.D."/>
        </authorList>
    </citation>
    <scope>NUCLEOTIDE SEQUENCE [LARGE SCALE GENOMIC DNA]</scope>
    <source>
        <strain evidence="2 3">CTM</strain>
    </source>
</reference>
<dbReference type="RefSeq" id="WP_034682385.1">
    <property type="nucleotide sequence ID" value="NZ_JPRJ01000006.1"/>
</dbReference>
<comment type="caution">
    <text evidence="2">The sequence shown here is derived from an EMBL/GenBank/DDBJ whole genome shotgun (WGS) entry which is preliminary data.</text>
</comment>
<organism evidence="2 3">
    <name type="scientific">Chryseobacterium piperi</name>
    <dbReference type="NCBI Taxonomy" id="558152"/>
    <lineage>
        <taxon>Bacteria</taxon>
        <taxon>Pseudomonadati</taxon>
        <taxon>Bacteroidota</taxon>
        <taxon>Flavobacteriia</taxon>
        <taxon>Flavobacteriales</taxon>
        <taxon>Weeksellaceae</taxon>
        <taxon>Chryseobacterium group</taxon>
        <taxon>Chryseobacterium</taxon>
    </lineage>
</organism>
<dbReference type="eggNOG" id="COG3677">
    <property type="taxonomic scope" value="Bacteria"/>
</dbReference>